<evidence type="ECO:0000259" key="7">
    <source>
        <dbReference type="SMART" id="SM01144"/>
    </source>
</evidence>
<keyword evidence="2" id="KW-0808">Transferase</keyword>
<protein>
    <recommendedName>
        <fullName evidence="1">tRNA-uridine aminocarboxypropyltransferase</fullName>
        <ecNumber evidence="1">2.5.1.25</ecNumber>
    </recommendedName>
</protein>
<evidence type="ECO:0000256" key="6">
    <source>
        <dbReference type="ARBA" id="ARBA00048718"/>
    </source>
</evidence>
<feature type="domain" description="DTW" evidence="7">
    <location>
        <begin position="73"/>
        <end position="302"/>
    </location>
</feature>
<evidence type="ECO:0000256" key="4">
    <source>
        <dbReference type="ARBA" id="ARBA00022694"/>
    </source>
</evidence>
<dbReference type="InterPro" id="IPR005636">
    <property type="entry name" value="DTW"/>
</dbReference>
<organism evidence="8 9">
    <name type="scientific">Naegleria lovaniensis</name>
    <name type="common">Amoeba</name>
    <dbReference type="NCBI Taxonomy" id="51637"/>
    <lineage>
        <taxon>Eukaryota</taxon>
        <taxon>Discoba</taxon>
        <taxon>Heterolobosea</taxon>
        <taxon>Tetramitia</taxon>
        <taxon>Eutetramitia</taxon>
        <taxon>Vahlkampfiidae</taxon>
        <taxon>Naegleria</taxon>
    </lineage>
</organism>
<evidence type="ECO:0000256" key="3">
    <source>
        <dbReference type="ARBA" id="ARBA00022691"/>
    </source>
</evidence>
<name>A0AA88KRJ5_NAELO</name>
<dbReference type="PANTHER" id="PTHR21392:SF0">
    <property type="entry name" value="TRNA-URIDINE AMINOCARBOXYPROPYLTRANSFERASE 2"/>
    <property type="match status" value="1"/>
</dbReference>
<comment type="caution">
    <text evidence="8">The sequence shown here is derived from an EMBL/GenBank/DDBJ whole genome shotgun (WGS) entry which is preliminary data.</text>
</comment>
<evidence type="ECO:0000313" key="8">
    <source>
        <dbReference type="EMBL" id="KAG2392724.1"/>
    </source>
</evidence>
<comment type="similarity">
    <text evidence="5">Belongs to the TDD superfamily. DTWD2 family.</text>
</comment>
<dbReference type="EMBL" id="PYSW02000004">
    <property type="protein sequence ID" value="KAG2392724.1"/>
    <property type="molecule type" value="Genomic_DNA"/>
</dbReference>
<dbReference type="SMART" id="SM01144">
    <property type="entry name" value="DTW"/>
    <property type="match status" value="1"/>
</dbReference>
<keyword evidence="3" id="KW-0949">S-adenosyl-L-methionine</keyword>
<reference evidence="8 9" key="1">
    <citation type="journal article" date="2018" name="BMC Genomics">
        <title>The genome of Naegleria lovaniensis, the basis for a comparative approach to unravel pathogenicity factors of the human pathogenic amoeba N. fowleri.</title>
        <authorList>
            <person name="Liechti N."/>
            <person name="Schurch N."/>
            <person name="Bruggmann R."/>
            <person name="Wittwer M."/>
        </authorList>
    </citation>
    <scope>NUCLEOTIDE SEQUENCE [LARGE SCALE GENOMIC DNA]</scope>
    <source>
        <strain evidence="8 9">ATCC 30569</strain>
    </source>
</reference>
<dbReference type="EC" id="2.5.1.25" evidence="1"/>
<accession>A0AA88KRJ5</accession>
<keyword evidence="9" id="KW-1185">Reference proteome</keyword>
<evidence type="ECO:0000256" key="2">
    <source>
        <dbReference type="ARBA" id="ARBA00022679"/>
    </source>
</evidence>
<evidence type="ECO:0000256" key="1">
    <source>
        <dbReference type="ARBA" id="ARBA00012386"/>
    </source>
</evidence>
<dbReference type="PANTHER" id="PTHR21392">
    <property type="entry name" value="TRNA-URIDINE AMINOCARBOXYPROPYLTRANSFERASE 2"/>
    <property type="match status" value="1"/>
</dbReference>
<dbReference type="Proteomes" id="UP000816034">
    <property type="component" value="Unassembled WGS sequence"/>
</dbReference>
<proteinExistence type="inferred from homology"/>
<dbReference type="InterPro" id="IPR039262">
    <property type="entry name" value="DTWD2/TAPT"/>
</dbReference>
<dbReference type="GO" id="GO:0016432">
    <property type="term" value="F:tRNA-uridine aminocarboxypropyltransferase activity"/>
    <property type="evidence" value="ECO:0007669"/>
    <property type="project" value="UniProtKB-EC"/>
</dbReference>
<comment type="catalytic activity">
    <reaction evidence="6">
        <text>a uridine in tRNA + S-adenosyl-L-methionine = a 3-[(3S)-3-amino-3-carboxypropyl]uridine in tRNA + S-methyl-5'-thioadenosine + H(+)</text>
        <dbReference type="Rhea" id="RHEA:62432"/>
        <dbReference type="Rhea" id="RHEA-COMP:13339"/>
        <dbReference type="Rhea" id="RHEA-COMP:16092"/>
        <dbReference type="ChEBI" id="CHEBI:15378"/>
        <dbReference type="ChEBI" id="CHEBI:17509"/>
        <dbReference type="ChEBI" id="CHEBI:59789"/>
        <dbReference type="ChEBI" id="CHEBI:65315"/>
        <dbReference type="ChEBI" id="CHEBI:82930"/>
        <dbReference type="EC" id="2.5.1.25"/>
    </reaction>
</comment>
<gene>
    <name evidence="8" type="ORF">C9374_011449</name>
</gene>
<keyword evidence="4" id="KW-0819">tRNA processing</keyword>
<sequence>MISQEENSENVEPLEKIYNTSYKNCIDFLTEDAQLNIDLGQLDKREAVKVFPETSLQRYFVYSNLYEKLILDAANRCRYCWMIKTQCLCGKLKPFSFVPKWVKNVECSADVSSSDSLLKKVEINLHLHFLMHKKEFHKSTNSVKILLHTDATQTAHLYIDQHEMHEAVIKNLIDVASQPGSNQFVYILFPSADSQTVAQSLPEDMSSFFDQARNKPTGVNDFHFHVFVLDGTWNEARMLNRRESFKGCKRIKVDVPTDYNYVFKLVRTGKVEGRISTLEAVTLLLRDFNRVCNSELSVNEMTLKESEESPDFESSIQSVYDNLNTMIDISDVKFRRHGLVKNLNQAIE</sequence>
<evidence type="ECO:0000256" key="5">
    <source>
        <dbReference type="ARBA" id="ARBA00034489"/>
    </source>
</evidence>
<evidence type="ECO:0000313" key="9">
    <source>
        <dbReference type="Proteomes" id="UP000816034"/>
    </source>
</evidence>
<dbReference type="RefSeq" id="XP_044554618.1">
    <property type="nucleotide sequence ID" value="XM_044687106.1"/>
</dbReference>
<dbReference type="GO" id="GO:0008033">
    <property type="term" value="P:tRNA processing"/>
    <property type="evidence" value="ECO:0007669"/>
    <property type="project" value="UniProtKB-KW"/>
</dbReference>
<dbReference type="Pfam" id="PF03942">
    <property type="entry name" value="DTW"/>
    <property type="match status" value="1"/>
</dbReference>
<dbReference type="GeneID" id="68103903"/>
<dbReference type="AlphaFoldDB" id="A0AA88KRJ5"/>